<dbReference type="InterPro" id="IPR003413">
    <property type="entry name" value="T2SS_GspI_C"/>
</dbReference>
<reference evidence="10" key="1">
    <citation type="submission" date="2020-11" db="EMBL/GenBank/DDBJ databases">
        <authorList>
            <person name="Tran Van P."/>
        </authorList>
    </citation>
    <scope>NUCLEOTIDE SEQUENCE</scope>
</reference>
<dbReference type="NCBIfam" id="TIGR01711">
    <property type="entry name" value="gspJ"/>
    <property type="match status" value="1"/>
</dbReference>
<protein>
    <recommendedName>
        <fullName evidence="3">Type II secretion system protein J</fullName>
    </recommendedName>
</protein>
<keyword evidence="8" id="KW-1133">Transmembrane helix</keyword>
<evidence type="ECO:0000313" key="10">
    <source>
        <dbReference type="EMBL" id="CAD7237906.1"/>
    </source>
</evidence>
<name>A0A7R8ZZV3_9CRUS</name>
<gene>
    <name evidence="10" type="ORF">CTOB1V02_LOCUS15721</name>
</gene>
<dbReference type="AlphaFoldDB" id="A0A7R8ZZV3"/>
<keyword evidence="4" id="KW-1003">Cell membrane</keyword>
<evidence type="ECO:0000256" key="8">
    <source>
        <dbReference type="ARBA" id="ARBA00022989"/>
    </source>
</evidence>
<evidence type="ECO:0000256" key="5">
    <source>
        <dbReference type="ARBA" id="ARBA00022481"/>
    </source>
</evidence>
<accession>A0A7R8ZZV3</accession>
<dbReference type="Pfam" id="PF02501">
    <property type="entry name" value="T2SSI"/>
    <property type="match status" value="1"/>
</dbReference>
<dbReference type="InterPro" id="IPR051621">
    <property type="entry name" value="T2SS_protein_J"/>
</dbReference>
<comment type="similarity">
    <text evidence="2">Belongs to the GSP J family.</text>
</comment>
<sequence length="312" mass="35046">MHSGVSNNRRKLRQSGFSLLEVLIALAVLAFALTALINTSGSAARNAAHLQEKTLAHWVAMNKMAELRLSETFPNLGIETGKSEMAGQQWEWETTTSETPEKSMRRIDVRVRFPGDPKGTSITTISGFLVAVFAVLSAMAYGGLNSVLTASQRTREASQSMQELQLAMSLLQQDFSQITNRSIRDEFGDLQPAVKSGSEYEQIISFTRTGWRNPAAAVRSTMQRVAYRLDEKTLVREHWQQLDRAPNAEVISLPLLEDVETFRFRYLSESNEWQDQWPPIGVEVEAAQLPRAVEFTLNTAKWGDIVRIFPLI</sequence>
<evidence type="ECO:0000256" key="2">
    <source>
        <dbReference type="ARBA" id="ARBA00011084"/>
    </source>
</evidence>
<evidence type="ECO:0000256" key="9">
    <source>
        <dbReference type="ARBA" id="ARBA00023136"/>
    </source>
</evidence>
<organism evidence="10">
    <name type="scientific">Cyprideis torosa</name>
    <dbReference type="NCBI Taxonomy" id="163714"/>
    <lineage>
        <taxon>Eukaryota</taxon>
        <taxon>Metazoa</taxon>
        <taxon>Ecdysozoa</taxon>
        <taxon>Arthropoda</taxon>
        <taxon>Crustacea</taxon>
        <taxon>Oligostraca</taxon>
        <taxon>Ostracoda</taxon>
        <taxon>Podocopa</taxon>
        <taxon>Podocopida</taxon>
        <taxon>Cytherocopina</taxon>
        <taxon>Cytheroidea</taxon>
        <taxon>Cytherideidae</taxon>
        <taxon>Cyprideis</taxon>
    </lineage>
</organism>
<dbReference type="InterPro" id="IPR045584">
    <property type="entry name" value="Pilin-like"/>
</dbReference>
<dbReference type="InterPro" id="IPR012902">
    <property type="entry name" value="N_methyl_site"/>
</dbReference>
<keyword evidence="5" id="KW-0488">Methylation</keyword>
<dbReference type="Gene3D" id="3.10.610.10">
    <property type="entry name" value="GSPII I/J protein-like"/>
    <property type="match status" value="1"/>
</dbReference>
<evidence type="ECO:0000256" key="4">
    <source>
        <dbReference type="ARBA" id="ARBA00022475"/>
    </source>
</evidence>
<evidence type="ECO:0000256" key="1">
    <source>
        <dbReference type="ARBA" id="ARBA00004377"/>
    </source>
</evidence>
<dbReference type="NCBIfam" id="TIGR02532">
    <property type="entry name" value="IV_pilin_GFxxxE"/>
    <property type="match status" value="1"/>
</dbReference>
<dbReference type="EMBL" id="OB693459">
    <property type="protein sequence ID" value="CAD7237906.1"/>
    <property type="molecule type" value="Genomic_DNA"/>
</dbReference>
<dbReference type="InterPro" id="IPR010052">
    <property type="entry name" value="T2SS_protein-GspI"/>
</dbReference>
<dbReference type="Gene3D" id="3.30.1300.30">
    <property type="entry name" value="GSPII I/J protein-like"/>
    <property type="match status" value="1"/>
</dbReference>
<dbReference type="InterPro" id="IPR010055">
    <property type="entry name" value="T2SS_protein-GspJ"/>
</dbReference>
<dbReference type="GO" id="GO:0005886">
    <property type="term" value="C:plasma membrane"/>
    <property type="evidence" value="ECO:0007669"/>
    <property type="project" value="UniProtKB-SubCell"/>
</dbReference>
<dbReference type="PANTHER" id="PTHR39583">
    <property type="entry name" value="TYPE II SECRETION SYSTEM PROTEIN J-RELATED"/>
    <property type="match status" value="1"/>
</dbReference>
<dbReference type="Gene3D" id="2.10.70.20">
    <property type="entry name" value="gspk-gspi-gspj complex like domains"/>
    <property type="match status" value="1"/>
</dbReference>
<evidence type="ECO:0000256" key="7">
    <source>
        <dbReference type="ARBA" id="ARBA00022692"/>
    </source>
</evidence>
<dbReference type="Pfam" id="PF11612">
    <property type="entry name" value="T2SSJ"/>
    <property type="match status" value="1"/>
</dbReference>
<keyword evidence="9" id="KW-0472">Membrane</keyword>
<dbReference type="PANTHER" id="PTHR39583:SF2">
    <property type="entry name" value="TYPE II SECRETION SYSTEM PROTEIN J"/>
    <property type="match status" value="1"/>
</dbReference>
<keyword evidence="7" id="KW-0812">Transmembrane</keyword>
<comment type="subcellular location">
    <subcellularLocation>
        <location evidence="1">Cell inner membrane</location>
        <topology evidence="1">Single-pass membrane protein</topology>
    </subcellularLocation>
</comment>
<proteinExistence type="inferred from homology"/>
<dbReference type="OrthoDB" id="10568300at2759"/>
<evidence type="ECO:0000256" key="3">
    <source>
        <dbReference type="ARBA" id="ARBA00021539"/>
    </source>
</evidence>
<evidence type="ECO:0000256" key="6">
    <source>
        <dbReference type="ARBA" id="ARBA00022519"/>
    </source>
</evidence>
<dbReference type="PROSITE" id="PS00409">
    <property type="entry name" value="PROKAR_NTER_METHYL"/>
    <property type="match status" value="1"/>
</dbReference>
<dbReference type="SUPFAM" id="SSF54523">
    <property type="entry name" value="Pili subunits"/>
    <property type="match status" value="2"/>
</dbReference>
<dbReference type="NCBIfam" id="TIGR01707">
    <property type="entry name" value="gspI"/>
    <property type="match status" value="1"/>
</dbReference>
<keyword evidence="6" id="KW-0997">Cell inner membrane</keyword>
<dbReference type="Pfam" id="PF07963">
    <property type="entry name" value="N_methyl"/>
    <property type="match status" value="1"/>
</dbReference>